<keyword evidence="1" id="KW-0479">Metal-binding</keyword>
<comment type="catalytic activity">
    <reaction evidence="4">
        <text>O-phospho-L-threonyl-[protein] + H2O = L-threonyl-[protein] + phosphate</text>
        <dbReference type="Rhea" id="RHEA:47004"/>
        <dbReference type="Rhea" id="RHEA-COMP:11060"/>
        <dbReference type="Rhea" id="RHEA-COMP:11605"/>
        <dbReference type="ChEBI" id="CHEBI:15377"/>
        <dbReference type="ChEBI" id="CHEBI:30013"/>
        <dbReference type="ChEBI" id="CHEBI:43474"/>
        <dbReference type="ChEBI" id="CHEBI:61977"/>
        <dbReference type="EC" id="3.1.3.16"/>
    </reaction>
</comment>
<dbReference type="PANTHER" id="PTHR45619">
    <property type="entry name" value="SERINE/THREONINE-PROTEIN PHOSPHATASE PP2A-RELATED"/>
    <property type="match status" value="1"/>
</dbReference>
<keyword evidence="7" id="KW-1185">Reference proteome</keyword>
<comment type="similarity">
    <text evidence="4">Belongs to the PPP phosphatase family.</text>
</comment>
<gene>
    <name evidence="6" type="ORF">M0813_19739</name>
</gene>
<proteinExistence type="inferred from homology"/>
<dbReference type="PROSITE" id="PS00125">
    <property type="entry name" value="SER_THR_PHOSPHATASE"/>
    <property type="match status" value="1"/>
</dbReference>
<evidence type="ECO:0000313" key="7">
    <source>
        <dbReference type="Proteomes" id="UP001150062"/>
    </source>
</evidence>
<reference evidence="6" key="1">
    <citation type="submission" date="2022-08" db="EMBL/GenBank/DDBJ databases">
        <title>Novel sulfate-reducing endosymbionts in the free-living metamonad Anaeramoeba.</title>
        <authorList>
            <person name="Jerlstrom-Hultqvist J."/>
            <person name="Cepicka I."/>
            <person name="Gallot-Lavallee L."/>
            <person name="Salas-Leiva D."/>
            <person name="Curtis B.A."/>
            <person name="Zahonova K."/>
            <person name="Pipaliya S."/>
            <person name="Dacks J."/>
            <person name="Roger A.J."/>
        </authorList>
    </citation>
    <scope>NUCLEOTIDE SEQUENCE</scope>
    <source>
        <strain evidence="6">Schooner1</strain>
    </source>
</reference>
<dbReference type="SUPFAM" id="SSF56300">
    <property type="entry name" value="Metallo-dependent phosphatases"/>
    <property type="match status" value="1"/>
</dbReference>
<dbReference type="InterPro" id="IPR047129">
    <property type="entry name" value="PPA2-like"/>
</dbReference>
<evidence type="ECO:0000313" key="6">
    <source>
        <dbReference type="EMBL" id="KAJ6245979.1"/>
    </source>
</evidence>
<comment type="caution">
    <text evidence="6">The sequence shown here is derived from an EMBL/GenBank/DDBJ whole genome shotgun (WGS) entry which is preliminary data.</text>
</comment>
<keyword evidence="3" id="KW-0464">Manganese</keyword>
<dbReference type="InterPro" id="IPR029052">
    <property type="entry name" value="Metallo-depent_PP-like"/>
</dbReference>
<dbReference type="InterPro" id="IPR004843">
    <property type="entry name" value="Calcineurin-like_PHP"/>
</dbReference>
<dbReference type="EMBL" id="JAOAOG010000140">
    <property type="protein sequence ID" value="KAJ6245979.1"/>
    <property type="molecule type" value="Genomic_DNA"/>
</dbReference>
<name>A0ABQ8YMZ5_9EUKA</name>
<sequence>MENIPIFDRQIEKILRYELLTVNEVELLCEKAQELFIKEPNVVCVHAPVTVCGDTHGQFPDLVEVFKIAGICPNINILLLGDYVDRGFYSVENVSCLIALKVRFPDRVTLLRGNHESKQITQVYGFYDECLRKYGDTKVWNLFTKLFDNLPIGALIENEILCLHGGLSPTINRITEIESLNRFEEIPSDGPLCDLMWSDPDEKDGWGMSPREFSTKQIVICDLYFFVWPFYLLKIGAGHIFGKDITAKFNRKNQISLIARAHQLIMDGYNLTHNESLVTLFTAPNYCMRSGNKGALMQVDDKLNHTFIQFEMSKENNNKIVHDRPPDFLF</sequence>
<dbReference type="PRINTS" id="PR00114">
    <property type="entry name" value="STPHPHTASE"/>
</dbReference>
<evidence type="ECO:0000256" key="3">
    <source>
        <dbReference type="ARBA" id="ARBA00023211"/>
    </source>
</evidence>
<feature type="domain" description="Serine/threonine specific protein phosphatases" evidence="5">
    <location>
        <begin position="111"/>
        <end position="116"/>
    </location>
</feature>
<evidence type="ECO:0000256" key="1">
    <source>
        <dbReference type="ARBA" id="ARBA00022723"/>
    </source>
</evidence>
<organism evidence="6 7">
    <name type="scientific">Anaeramoeba flamelloides</name>
    <dbReference type="NCBI Taxonomy" id="1746091"/>
    <lineage>
        <taxon>Eukaryota</taxon>
        <taxon>Metamonada</taxon>
        <taxon>Anaeramoebidae</taxon>
        <taxon>Anaeramoeba</taxon>
    </lineage>
</organism>
<keyword evidence="2 4" id="KW-0378">Hydrolase</keyword>
<accession>A0ABQ8YMZ5</accession>
<dbReference type="InterPro" id="IPR006186">
    <property type="entry name" value="Ser/Thr-sp_prot-phosphatase"/>
</dbReference>
<dbReference type="Proteomes" id="UP001150062">
    <property type="component" value="Unassembled WGS sequence"/>
</dbReference>
<evidence type="ECO:0000256" key="2">
    <source>
        <dbReference type="ARBA" id="ARBA00022801"/>
    </source>
</evidence>
<dbReference type="EC" id="3.1.3.16" evidence="4"/>
<evidence type="ECO:0000256" key="4">
    <source>
        <dbReference type="RuleBase" id="RU004273"/>
    </source>
</evidence>
<protein>
    <recommendedName>
        <fullName evidence="4">Serine/threonine-protein phosphatase</fullName>
        <ecNumber evidence="4">3.1.3.16</ecNumber>
    </recommendedName>
</protein>
<dbReference type="Pfam" id="PF00149">
    <property type="entry name" value="Metallophos"/>
    <property type="match status" value="1"/>
</dbReference>
<dbReference type="Gene3D" id="3.60.21.10">
    <property type="match status" value="1"/>
</dbReference>
<dbReference type="SMART" id="SM00156">
    <property type="entry name" value="PP2Ac"/>
    <property type="match status" value="1"/>
</dbReference>
<evidence type="ECO:0000259" key="5">
    <source>
        <dbReference type="PROSITE" id="PS00125"/>
    </source>
</evidence>